<accession>A0ABN6N1A0</accession>
<sequence length="322" mass="34691">MSTQSRRLGRSDIELTPVGLGTWQFSKGRGLVGGFWKSLDDEATTAVVAASLERGVSWFDTAEIYGRGESERSLARALTTLKVTPGSVRIATKWWPMLRTAGNIPRTIDERLECLSPWAIDLYQIHQPFSLSSVAKQIDAMGDLVEAGKVGSVGVSNFSANAMEEAHAVLARRGIPLVSNQVRISLLDRSIERNGVLEAARRLGITLIAYSPLAQGVLTGRFHDDPAAVASVSWGRRVSGSLGPAALKRTRPLVEELQRIAAAHGATPSQVALSWVVSFWGDVVVAIPGASKPSQATEAAAAMNLDLGRDELERLDRLSRQT</sequence>
<dbReference type="InterPro" id="IPR036812">
    <property type="entry name" value="NAD(P)_OxRdtase_dom_sf"/>
</dbReference>
<dbReference type="InterPro" id="IPR023210">
    <property type="entry name" value="NADP_OxRdtase_dom"/>
</dbReference>
<dbReference type="SUPFAM" id="SSF51430">
    <property type="entry name" value="NAD(P)-linked oxidoreductase"/>
    <property type="match status" value="1"/>
</dbReference>
<evidence type="ECO:0000256" key="1">
    <source>
        <dbReference type="ARBA" id="ARBA00023002"/>
    </source>
</evidence>
<dbReference type="PANTHER" id="PTHR43364:SF4">
    <property type="entry name" value="NAD(P)-LINKED OXIDOREDUCTASE SUPERFAMILY PROTEIN"/>
    <property type="match status" value="1"/>
</dbReference>
<dbReference type="InterPro" id="IPR050523">
    <property type="entry name" value="AKR_Detox_Biosynth"/>
</dbReference>
<proteinExistence type="predicted"/>
<gene>
    <name evidence="3" type="ORF">AMOR_46190</name>
</gene>
<dbReference type="Gene3D" id="3.20.20.100">
    <property type="entry name" value="NADP-dependent oxidoreductase domain"/>
    <property type="match status" value="1"/>
</dbReference>
<evidence type="ECO:0000313" key="4">
    <source>
        <dbReference type="Proteomes" id="UP001162891"/>
    </source>
</evidence>
<dbReference type="InterPro" id="IPR020471">
    <property type="entry name" value="AKR"/>
</dbReference>
<organism evidence="3 4">
    <name type="scientific">Anaeromyxobacter oryzae</name>
    <dbReference type="NCBI Taxonomy" id="2918170"/>
    <lineage>
        <taxon>Bacteria</taxon>
        <taxon>Pseudomonadati</taxon>
        <taxon>Myxococcota</taxon>
        <taxon>Myxococcia</taxon>
        <taxon>Myxococcales</taxon>
        <taxon>Cystobacterineae</taxon>
        <taxon>Anaeromyxobacteraceae</taxon>
        <taxon>Anaeromyxobacter</taxon>
    </lineage>
</organism>
<reference evidence="4" key="1">
    <citation type="journal article" date="2022" name="Int. J. Syst. Evol. Microbiol.">
        <title>Anaeromyxobacter oryzae sp. nov., Anaeromyxobacter diazotrophicus sp. nov. and Anaeromyxobacter paludicola sp. nov., isolated from paddy soils.</title>
        <authorList>
            <person name="Itoh H."/>
            <person name="Xu Z."/>
            <person name="Mise K."/>
            <person name="Masuda Y."/>
            <person name="Ushijima N."/>
            <person name="Hayakawa C."/>
            <person name="Shiratori Y."/>
            <person name="Senoo K."/>
        </authorList>
    </citation>
    <scope>NUCLEOTIDE SEQUENCE [LARGE SCALE GENOMIC DNA]</scope>
    <source>
        <strain evidence="4">Red232</strain>
    </source>
</reference>
<evidence type="ECO:0000313" key="3">
    <source>
        <dbReference type="EMBL" id="BDG05623.1"/>
    </source>
</evidence>
<dbReference type="Pfam" id="PF00248">
    <property type="entry name" value="Aldo_ket_red"/>
    <property type="match status" value="1"/>
</dbReference>
<dbReference type="EMBL" id="AP025591">
    <property type="protein sequence ID" value="BDG05623.1"/>
    <property type="molecule type" value="Genomic_DNA"/>
</dbReference>
<protein>
    <submittedName>
        <fullName evidence="3">Oxidoreductase</fullName>
    </submittedName>
</protein>
<feature type="domain" description="NADP-dependent oxidoreductase" evidence="2">
    <location>
        <begin position="18"/>
        <end position="319"/>
    </location>
</feature>
<keyword evidence="1" id="KW-0560">Oxidoreductase</keyword>
<dbReference type="Proteomes" id="UP001162891">
    <property type="component" value="Chromosome"/>
</dbReference>
<dbReference type="PANTHER" id="PTHR43364">
    <property type="entry name" value="NADH-SPECIFIC METHYLGLYOXAL REDUCTASE-RELATED"/>
    <property type="match status" value="1"/>
</dbReference>
<dbReference type="PRINTS" id="PR00069">
    <property type="entry name" value="ALDKETRDTASE"/>
</dbReference>
<keyword evidence="4" id="KW-1185">Reference proteome</keyword>
<dbReference type="RefSeq" id="WP_248354622.1">
    <property type="nucleotide sequence ID" value="NZ_AP025591.1"/>
</dbReference>
<name>A0ABN6N1A0_9BACT</name>
<evidence type="ECO:0000259" key="2">
    <source>
        <dbReference type="Pfam" id="PF00248"/>
    </source>
</evidence>